<sequence>MPAVLETTVAMLACARLGAVHSVVFGGFATLELAARIEDATPKVIISASCGVEPKGIIDYGPLLNGAIERSAWKPSKVVMMQRDLCPFPMKKGRDVDWRDVMAMGDAVDAVPVLATDPLYILYTSGTTGRPKGVVRDNGGHAVALKWAMHNVFDITPDDTFFAASDMGWTVGHSLVVYGPLVHGCTSVLYAGKPVGTPDAGAYWRLITEYGIKSMFTAPTALRAIRKEDPHALLLKDKKEEIRKTLETMFVAGERGDPKTFNFFSEELGNDDVMESGHPRIKLGSVARPVPGWDVQLLTADSADHDEHHGHNHENEEQDQELVVKLPLPPGALTTLHNNPDDFHAKYFKRFPGYYHTGDTGRIDEEGFVYVMSRTDDVINVAGHRITTGSIEEVIIEIPEVVECAVFGVADTLKGHIPVALLVIDKKLDRPKDEVRNSSPTSCILYSLRILSSICQQIAKQVVRDVREQMGSFVCLKEVGMVTALPKTRSGKVMRATIQAIADSAPFRVPATIENVAVLDDIREVLKKLGYAKKKSVVVGK</sequence>
<protein>
    <recommendedName>
        <fullName evidence="6">AMP-dependent synthetase/ligase domain-containing protein</fullName>
    </recommendedName>
</protein>
<dbReference type="InterPro" id="IPR025110">
    <property type="entry name" value="AMP-bd_C"/>
</dbReference>
<proteinExistence type="predicted"/>
<dbReference type="SUPFAM" id="SSF56801">
    <property type="entry name" value="Acetyl-CoA synthetase-like"/>
    <property type="match status" value="1"/>
</dbReference>
<dbReference type="PANTHER" id="PTHR43347">
    <property type="entry name" value="ACYL-COA SYNTHETASE"/>
    <property type="match status" value="1"/>
</dbReference>
<dbReference type="Proteomes" id="UP000792063">
    <property type="component" value="Unassembled WGS sequence"/>
</dbReference>
<dbReference type="AlphaFoldDB" id="A0A3R7H2E0"/>
<reference evidence="3" key="1">
    <citation type="journal article" date="2015" name="Genom Data">
        <title>Genome sequences of six Phytophthora species associated with forests in New Zealand.</title>
        <authorList>
            <person name="Studholme D.J."/>
            <person name="McDougal R.L."/>
            <person name="Sambles C."/>
            <person name="Hansen E."/>
            <person name="Hardy G."/>
            <person name="Grant M."/>
            <person name="Ganley R.J."/>
            <person name="Williams N.M."/>
        </authorList>
    </citation>
    <scope>NUCLEOTIDE SEQUENCE</scope>
    <source>
        <strain evidence="3">NZFS 3630</strain>
    </source>
</reference>
<dbReference type="Proteomes" id="UP000285883">
    <property type="component" value="Unassembled WGS sequence"/>
</dbReference>
<reference evidence="3" key="3">
    <citation type="submission" date="2020-06" db="EMBL/GenBank/DDBJ databases">
        <authorList>
            <person name="Studholme D.J."/>
        </authorList>
    </citation>
    <scope>NUCLEOTIDE SEQUENCE</scope>
    <source>
        <strain evidence="3">NZFS 3630</strain>
    </source>
</reference>
<feature type="domain" description="AMP-binding enzyme C-terminal" evidence="2">
    <location>
        <begin position="391"/>
        <end position="492"/>
    </location>
</feature>
<evidence type="ECO:0000259" key="2">
    <source>
        <dbReference type="Pfam" id="PF13193"/>
    </source>
</evidence>
<dbReference type="Pfam" id="PF13193">
    <property type="entry name" value="AMP-binding_C"/>
    <property type="match status" value="1"/>
</dbReference>
<evidence type="ECO:0000313" key="4">
    <source>
        <dbReference type="EMBL" id="RLN10697.1"/>
    </source>
</evidence>
<dbReference type="InterPro" id="IPR000873">
    <property type="entry name" value="AMP-dep_synth/lig_dom"/>
</dbReference>
<evidence type="ECO:0008006" key="6">
    <source>
        <dbReference type="Google" id="ProtNLM"/>
    </source>
</evidence>
<feature type="domain" description="AMP-dependent synthetase/ligase" evidence="1">
    <location>
        <begin position="1"/>
        <end position="273"/>
    </location>
</feature>
<dbReference type="Gene3D" id="3.30.300.30">
    <property type="match status" value="1"/>
</dbReference>
<comment type="caution">
    <text evidence="4">The sequence shown here is derived from an EMBL/GenBank/DDBJ whole genome shotgun (WGS) entry which is preliminary data.</text>
</comment>
<dbReference type="InterPro" id="IPR045851">
    <property type="entry name" value="AMP-bd_C_sf"/>
</dbReference>
<dbReference type="EMBL" id="MAYM02001809">
    <property type="protein sequence ID" value="RLN10697.1"/>
    <property type="molecule type" value="Genomic_DNA"/>
</dbReference>
<organism evidence="4 5">
    <name type="scientific">Phytophthora kernoviae</name>
    <dbReference type="NCBI Taxonomy" id="325452"/>
    <lineage>
        <taxon>Eukaryota</taxon>
        <taxon>Sar</taxon>
        <taxon>Stramenopiles</taxon>
        <taxon>Oomycota</taxon>
        <taxon>Peronosporomycetes</taxon>
        <taxon>Peronosporales</taxon>
        <taxon>Peronosporaceae</taxon>
        <taxon>Phytophthora</taxon>
    </lineage>
</organism>
<dbReference type="InterPro" id="IPR020845">
    <property type="entry name" value="AMP-binding_CS"/>
</dbReference>
<name>A0A3R7H2E0_9STRA</name>
<accession>A0A3R7H2E0</accession>
<reference evidence="4 5" key="2">
    <citation type="submission" date="2018-07" db="EMBL/GenBank/DDBJ databases">
        <title>Genome sequencing of oomycete isolates from Chile give support for New Zealand origin for Phytophthora kernoviae and make available the first Nothophytophthora sp. genome.</title>
        <authorList>
            <person name="Studholme D.J."/>
            <person name="Sanfuentes E."/>
            <person name="Panda P."/>
            <person name="Hill R."/>
            <person name="Sambles C."/>
            <person name="Grant M."/>
            <person name="Williams N.M."/>
            <person name="Mcdougal R.L."/>
        </authorList>
    </citation>
    <scope>NUCLEOTIDE SEQUENCE [LARGE SCALE GENOMIC DNA]</scope>
    <source>
        <strain evidence="4">Chile2</strain>
    </source>
</reference>
<dbReference type="GO" id="GO:0050218">
    <property type="term" value="F:propionate-CoA ligase activity"/>
    <property type="evidence" value="ECO:0007669"/>
    <property type="project" value="TreeGrafter"/>
</dbReference>
<dbReference type="Gene3D" id="3.40.50.12780">
    <property type="entry name" value="N-terminal domain of ligase-like"/>
    <property type="match status" value="1"/>
</dbReference>
<dbReference type="InterPro" id="IPR042099">
    <property type="entry name" value="ANL_N_sf"/>
</dbReference>
<gene>
    <name evidence="4" type="ORF">BBI17_002174</name>
    <name evidence="3" type="ORF">JM18_002091</name>
</gene>
<evidence type="ECO:0000259" key="1">
    <source>
        <dbReference type="Pfam" id="PF00501"/>
    </source>
</evidence>
<dbReference type="PANTHER" id="PTHR43347:SF3">
    <property type="entry name" value="ACYL-COA SYNTHETASE SHORT-CHAIN FAMILY MEMBER 3, MITOCHONDRIAL"/>
    <property type="match status" value="1"/>
</dbReference>
<dbReference type="Pfam" id="PF00501">
    <property type="entry name" value="AMP-binding"/>
    <property type="match status" value="1"/>
</dbReference>
<dbReference type="EMBL" id="JPWU03000029">
    <property type="protein sequence ID" value="KAG2530507.1"/>
    <property type="molecule type" value="Genomic_DNA"/>
</dbReference>
<evidence type="ECO:0000313" key="3">
    <source>
        <dbReference type="EMBL" id="KAG2530507.1"/>
    </source>
</evidence>
<dbReference type="PROSITE" id="PS00455">
    <property type="entry name" value="AMP_BINDING"/>
    <property type="match status" value="1"/>
</dbReference>
<evidence type="ECO:0000313" key="5">
    <source>
        <dbReference type="Proteomes" id="UP000285883"/>
    </source>
</evidence>